<proteinExistence type="predicted"/>
<feature type="non-terminal residue" evidence="1">
    <location>
        <position position="260"/>
    </location>
</feature>
<name>A0AC60QS12_IXOPE</name>
<evidence type="ECO:0000313" key="2">
    <source>
        <dbReference type="Proteomes" id="UP000805193"/>
    </source>
</evidence>
<organism evidence="1 2">
    <name type="scientific">Ixodes persulcatus</name>
    <name type="common">Taiga tick</name>
    <dbReference type="NCBI Taxonomy" id="34615"/>
    <lineage>
        <taxon>Eukaryota</taxon>
        <taxon>Metazoa</taxon>
        <taxon>Ecdysozoa</taxon>
        <taxon>Arthropoda</taxon>
        <taxon>Chelicerata</taxon>
        <taxon>Arachnida</taxon>
        <taxon>Acari</taxon>
        <taxon>Parasitiformes</taxon>
        <taxon>Ixodida</taxon>
        <taxon>Ixodoidea</taxon>
        <taxon>Ixodidae</taxon>
        <taxon>Ixodinae</taxon>
        <taxon>Ixodes</taxon>
    </lineage>
</organism>
<gene>
    <name evidence="1" type="ORF">HPB47_016786</name>
</gene>
<dbReference type="EMBL" id="JABSTQ010005591">
    <property type="protein sequence ID" value="KAG0439008.1"/>
    <property type="molecule type" value="Genomic_DNA"/>
</dbReference>
<comment type="caution">
    <text evidence="1">The sequence shown here is derived from an EMBL/GenBank/DDBJ whole genome shotgun (WGS) entry which is preliminary data.</text>
</comment>
<dbReference type="Proteomes" id="UP000805193">
    <property type="component" value="Unassembled WGS sequence"/>
</dbReference>
<sequence>MYALVRFLKDQDNRRHVLPVRKIRNFAPQHKMDFDNKAVYTVYWEDDVNSENTGDYSAQILMLGVSEEEVRECPKRVPVPKVTVDESSEDETSTQKKNKQAAKKKKSNQAAAKKDSYEAILRNQMSQAHQKNSGIGSFTQKRQRASDTSDSDDSLVSSSELQEARKKTKYWKARCKELREDNVFLQEQVRAQQALLGSKLIRNSCIRNQLFSVHCIHLQLNKPGLRVLPGVRVLLILMPVLVRHVEGWLFKHLKLWVLLQ</sequence>
<protein>
    <submittedName>
        <fullName evidence="1">Uncharacterized protein</fullName>
    </submittedName>
</protein>
<accession>A0AC60QS12</accession>
<reference evidence="1 2" key="1">
    <citation type="journal article" date="2020" name="Cell">
        <title>Large-Scale Comparative Analyses of Tick Genomes Elucidate Their Genetic Diversity and Vector Capacities.</title>
        <authorList>
            <consortium name="Tick Genome and Microbiome Consortium (TIGMIC)"/>
            <person name="Jia N."/>
            <person name="Wang J."/>
            <person name="Shi W."/>
            <person name="Du L."/>
            <person name="Sun Y."/>
            <person name="Zhan W."/>
            <person name="Jiang J.F."/>
            <person name="Wang Q."/>
            <person name="Zhang B."/>
            <person name="Ji P."/>
            <person name="Bell-Sakyi L."/>
            <person name="Cui X.M."/>
            <person name="Yuan T.T."/>
            <person name="Jiang B.G."/>
            <person name="Yang W.F."/>
            <person name="Lam T.T."/>
            <person name="Chang Q.C."/>
            <person name="Ding S.J."/>
            <person name="Wang X.J."/>
            <person name="Zhu J.G."/>
            <person name="Ruan X.D."/>
            <person name="Zhao L."/>
            <person name="Wei J.T."/>
            <person name="Ye R.Z."/>
            <person name="Que T.C."/>
            <person name="Du C.H."/>
            <person name="Zhou Y.H."/>
            <person name="Cheng J.X."/>
            <person name="Dai P.F."/>
            <person name="Guo W.B."/>
            <person name="Han X.H."/>
            <person name="Huang E.J."/>
            <person name="Li L.F."/>
            <person name="Wei W."/>
            <person name="Gao Y.C."/>
            <person name="Liu J.Z."/>
            <person name="Shao H.Z."/>
            <person name="Wang X."/>
            <person name="Wang C.C."/>
            <person name="Yang T.C."/>
            <person name="Huo Q.B."/>
            <person name="Li W."/>
            <person name="Chen H.Y."/>
            <person name="Chen S.E."/>
            <person name="Zhou L.G."/>
            <person name="Ni X.B."/>
            <person name="Tian J.H."/>
            <person name="Sheng Y."/>
            <person name="Liu T."/>
            <person name="Pan Y.S."/>
            <person name="Xia L.Y."/>
            <person name="Li J."/>
            <person name="Zhao F."/>
            <person name="Cao W.C."/>
        </authorList>
    </citation>
    <scope>NUCLEOTIDE SEQUENCE [LARGE SCALE GENOMIC DNA]</scope>
    <source>
        <strain evidence="1">Iper-2018</strain>
    </source>
</reference>
<keyword evidence="2" id="KW-1185">Reference proteome</keyword>
<evidence type="ECO:0000313" key="1">
    <source>
        <dbReference type="EMBL" id="KAG0439008.1"/>
    </source>
</evidence>